<evidence type="ECO:0000313" key="1">
    <source>
        <dbReference type="EMBL" id="MBL3658419.1"/>
    </source>
</evidence>
<protein>
    <submittedName>
        <fullName evidence="1">Uncharacterized protein</fullName>
    </submittedName>
</protein>
<dbReference type="RefSeq" id="WP_202246211.1">
    <property type="nucleotide sequence ID" value="NZ_JAESIY010000012.1"/>
</dbReference>
<comment type="caution">
    <text evidence="1">The sequence shown here is derived from an EMBL/GenBank/DDBJ whole genome shotgun (WGS) entry which is preliminary data.</text>
</comment>
<keyword evidence="2" id="KW-1185">Reference proteome</keyword>
<sequence length="84" mass="9368">MKHSALNDQPLQVFLVMAETLNGWKDPASEEGKRVLLEQCDRGNEFKAQGKLLLAGPTDFELTSEHKINPIGYITGVIMLQVDK</sequence>
<accession>A0A937K1A8</accession>
<dbReference type="AlphaFoldDB" id="A0A937K1A8"/>
<dbReference type="Proteomes" id="UP000659388">
    <property type="component" value="Unassembled WGS sequence"/>
</dbReference>
<reference evidence="1" key="1">
    <citation type="submission" date="2021-01" db="EMBL/GenBank/DDBJ databases">
        <title>Fulvivirga kasyanovii gen. nov., sp nov., a novel member of the phylum Bacteroidetes isolated from seawater in a mussel farm.</title>
        <authorList>
            <person name="Zhao L.-H."/>
            <person name="Wang Z.-J."/>
        </authorList>
    </citation>
    <scope>NUCLEOTIDE SEQUENCE</scope>
    <source>
        <strain evidence="1">2943</strain>
    </source>
</reference>
<proteinExistence type="predicted"/>
<name>A0A937K1A8_9BACT</name>
<dbReference type="EMBL" id="JAESIY010000012">
    <property type="protein sequence ID" value="MBL3658419.1"/>
    <property type="molecule type" value="Genomic_DNA"/>
</dbReference>
<gene>
    <name evidence="1" type="ORF">JL102_19865</name>
</gene>
<organism evidence="1 2">
    <name type="scientific">Fulvivirga sediminis</name>
    <dbReference type="NCBI Taxonomy" id="2803949"/>
    <lineage>
        <taxon>Bacteria</taxon>
        <taxon>Pseudomonadati</taxon>
        <taxon>Bacteroidota</taxon>
        <taxon>Cytophagia</taxon>
        <taxon>Cytophagales</taxon>
        <taxon>Fulvivirgaceae</taxon>
        <taxon>Fulvivirga</taxon>
    </lineage>
</organism>
<evidence type="ECO:0000313" key="2">
    <source>
        <dbReference type="Proteomes" id="UP000659388"/>
    </source>
</evidence>